<name>A0ABY4N3G7_9MICO</name>
<dbReference type="RefSeq" id="WP_249478264.1">
    <property type="nucleotide sequence ID" value="NZ_CP097218.1"/>
</dbReference>
<feature type="compositionally biased region" description="Low complexity" evidence="1">
    <location>
        <begin position="38"/>
        <end position="60"/>
    </location>
</feature>
<dbReference type="Proteomes" id="UP001055868">
    <property type="component" value="Chromosome"/>
</dbReference>
<evidence type="ECO:0000313" key="4">
    <source>
        <dbReference type="Proteomes" id="UP001055868"/>
    </source>
</evidence>
<dbReference type="PROSITE" id="PS51257">
    <property type="entry name" value="PROKAR_LIPOPROTEIN"/>
    <property type="match status" value="1"/>
</dbReference>
<feature type="region of interest" description="Disordered" evidence="1">
    <location>
        <begin position="32"/>
        <end position="98"/>
    </location>
</feature>
<evidence type="ECO:0000256" key="1">
    <source>
        <dbReference type="SAM" id="MobiDB-lite"/>
    </source>
</evidence>
<keyword evidence="2" id="KW-0732">Signal</keyword>
<accession>A0ABY4N3G7</accession>
<reference evidence="3" key="1">
    <citation type="submission" date="2022-05" db="EMBL/GenBank/DDBJ databases">
        <title>Genomic analysis of Brachybacterium sp. CBA3104.</title>
        <authorList>
            <person name="Roh S.W."/>
            <person name="Kim Y.B."/>
            <person name="Kim Y."/>
        </authorList>
    </citation>
    <scope>NUCLEOTIDE SEQUENCE</scope>
    <source>
        <strain evidence="3">CBA3104</strain>
    </source>
</reference>
<feature type="compositionally biased region" description="Gly residues" evidence="1">
    <location>
        <begin position="61"/>
        <end position="74"/>
    </location>
</feature>
<gene>
    <name evidence="3" type="ORF">M4486_15940</name>
</gene>
<proteinExistence type="predicted"/>
<feature type="signal peptide" evidence="2">
    <location>
        <begin position="1"/>
        <end position="28"/>
    </location>
</feature>
<sequence>MQRFPHRLAAARRPVSLACALGAALVLAAGCSGGDGASDGADSGAAQSDGGGSSEASGAGASDGGAASDGGSSGSTGDSSASAEPIAVTPPEQKPELTDACTGEGAFLVKGEKPNDPALPQRDDLTLKVSLEDLTDDDGADLVADIDGTQRPIETAHVGDTISVDQWTLSVTSVCKDSVEFDLID</sequence>
<evidence type="ECO:0000313" key="3">
    <source>
        <dbReference type="EMBL" id="UQN29102.1"/>
    </source>
</evidence>
<organism evidence="3 4">
    <name type="scientific">Brachybacterium kimchii</name>
    <dbReference type="NCBI Taxonomy" id="2942909"/>
    <lineage>
        <taxon>Bacteria</taxon>
        <taxon>Bacillati</taxon>
        <taxon>Actinomycetota</taxon>
        <taxon>Actinomycetes</taxon>
        <taxon>Micrococcales</taxon>
        <taxon>Dermabacteraceae</taxon>
        <taxon>Brachybacterium</taxon>
    </lineage>
</organism>
<protein>
    <recommendedName>
        <fullName evidence="5">Secreted protein</fullName>
    </recommendedName>
</protein>
<dbReference type="EMBL" id="CP097218">
    <property type="protein sequence ID" value="UQN29102.1"/>
    <property type="molecule type" value="Genomic_DNA"/>
</dbReference>
<keyword evidence="4" id="KW-1185">Reference proteome</keyword>
<evidence type="ECO:0008006" key="5">
    <source>
        <dbReference type="Google" id="ProtNLM"/>
    </source>
</evidence>
<feature type="chain" id="PRO_5045661124" description="Secreted protein" evidence="2">
    <location>
        <begin position="29"/>
        <end position="185"/>
    </location>
</feature>
<evidence type="ECO:0000256" key="2">
    <source>
        <dbReference type="SAM" id="SignalP"/>
    </source>
</evidence>